<evidence type="ECO:0000256" key="3">
    <source>
        <dbReference type="ARBA" id="ARBA00022553"/>
    </source>
</evidence>
<evidence type="ECO:0000259" key="10">
    <source>
        <dbReference type="PROSITE" id="PS50112"/>
    </source>
</evidence>
<keyword evidence="8" id="KW-0175">Coiled coil</keyword>
<dbReference type="Pfam" id="PF13185">
    <property type="entry name" value="GAF_2"/>
    <property type="match status" value="1"/>
</dbReference>
<dbReference type="InterPro" id="IPR035965">
    <property type="entry name" value="PAS-like_dom_sf"/>
</dbReference>
<dbReference type="GO" id="GO:0006355">
    <property type="term" value="P:regulation of DNA-templated transcription"/>
    <property type="evidence" value="ECO:0007669"/>
    <property type="project" value="InterPro"/>
</dbReference>
<dbReference type="Pfam" id="PF04967">
    <property type="entry name" value="HTH_10"/>
    <property type="match status" value="1"/>
</dbReference>
<dbReference type="SMART" id="SM00091">
    <property type="entry name" value="PAS"/>
    <property type="match status" value="3"/>
</dbReference>
<dbReference type="NCBIfam" id="TIGR00229">
    <property type="entry name" value="sensory_box"/>
    <property type="match status" value="3"/>
</dbReference>
<dbReference type="SUPFAM" id="SSF55781">
    <property type="entry name" value="GAF domain-like"/>
    <property type="match status" value="1"/>
</dbReference>
<dbReference type="Gene3D" id="3.30.450.20">
    <property type="entry name" value="PAS domain"/>
    <property type="match status" value="3"/>
</dbReference>
<proteinExistence type="predicted"/>
<dbReference type="RefSeq" id="WP_090504963.1">
    <property type="nucleotide sequence ID" value="NZ_FNWL01000001.1"/>
</dbReference>
<dbReference type="SUPFAM" id="SSF88659">
    <property type="entry name" value="Sigma3 and sigma4 domains of RNA polymerase sigma factors"/>
    <property type="match status" value="1"/>
</dbReference>
<evidence type="ECO:0000256" key="9">
    <source>
        <dbReference type="SAM" id="MobiDB-lite"/>
    </source>
</evidence>
<keyword evidence="7" id="KW-0804">Transcription</keyword>
<dbReference type="InterPro" id="IPR031803">
    <property type="entry name" value="BAT_GAF/HTH-assoc"/>
</dbReference>
<dbReference type="InterPro" id="IPR000014">
    <property type="entry name" value="PAS"/>
</dbReference>
<evidence type="ECO:0000256" key="5">
    <source>
        <dbReference type="ARBA" id="ARBA00022777"/>
    </source>
</evidence>
<dbReference type="PANTHER" id="PTHR43304:SF1">
    <property type="entry name" value="PAC DOMAIN-CONTAINING PROTEIN"/>
    <property type="match status" value="1"/>
</dbReference>
<evidence type="ECO:0000259" key="11">
    <source>
        <dbReference type="PROSITE" id="PS50113"/>
    </source>
</evidence>
<evidence type="ECO:0000256" key="8">
    <source>
        <dbReference type="SAM" id="Coils"/>
    </source>
</evidence>
<dbReference type="EMBL" id="FNWL01000001">
    <property type="protein sequence ID" value="SEH12025.1"/>
    <property type="molecule type" value="Genomic_DNA"/>
</dbReference>
<comment type="catalytic activity">
    <reaction evidence="1">
        <text>ATP + protein L-histidine = ADP + protein N-phospho-L-histidine.</text>
        <dbReference type="EC" id="2.7.13.3"/>
    </reaction>
</comment>
<dbReference type="AlphaFoldDB" id="A0A1H6FQL0"/>
<dbReference type="Pfam" id="PF00989">
    <property type="entry name" value="PAS"/>
    <property type="match status" value="1"/>
</dbReference>
<name>A0A1H6FQL0_9EURY</name>
<dbReference type="InterPro" id="IPR052162">
    <property type="entry name" value="Sensor_kinase/Photoreceptor"/>
</dbReference>
<keyword evidence="6" id="KW-0805">Transcription regulation</keyword>
<dbReference type="InterPro" id="IPR000700">
    <property type="entry name" value="PAS-assoc_C"/>
</dbReference>
<dbReference type="EC" id="2.7.13.3" evidence="2"/>
<feature type="domain" description="PAC" evidence="11">
    <location>
        <begin position="245"/>
        <end position="297"/>
    </location>
</feature>
<dbReference type="GO" id="GO:0004673">
    <property type="term" value="F:protein histidine kinase activity"/>
    <property type="evidence" value="ECO:0007669"/>
    <property type="project" value="UniProtKB-EC"/>
</dbReference>
<dbReference type="SUPFAM" id="SSF55785">
    <property type="entry name" value="PYP-like sensor domain (PAS domain)"/>
    <property type="match status" value="3"/>
</dbReference>
<feature type="domain" description="PAS" evidence="10">
    <location>
        <begin position="172"/>
        <end position="242"/>
    </location>
</feature>
<dbReference type="Pfam" id="PF08448">
    <property type="entry name" value="PAS_4"/>
    <property type="match status" value="2"/>
</dbReference>
<keyword evidence="4" id="KW-0808">Transferase</keyword>
<dbReference type="InterPro" id="IPR013656">
    <property type="entry name" value="PAS_4"/>
</dbReference>
<dbReference type="InterPro" id="IPR029016">
    <property type="entry name" value="GAF-like_dom_sf"/>
</dbReference>
<dbReference type="PROSITE" id="PS50113">
    <property type="entry name" value="PAC"/>
    <property type="match status" value="2"/>
</dbReference>
<feature type="coiled-coil region" evidence="8">
    <location>
        <begin position="414"/>
        <end position="444"/>
    </location>
</feature>
<dbReference type="InterPro" id="IPR003018">
    <property type="entry name" value="GAF"/>
</dbReference>
<evidence type="ECO:0000256" key="1">
    <source>
        <dbReference type="ARBA" id="ARBA00000085"/>
    </source>
</evidence>
<evidence type="ECO:0000256" key="4">
    <source>
        <dbReference type="ARBA" id="ARBA00022679"/>
    </source>
</evidence>
<feature type="region of interest" description="Disordered" evidence="9">
    <location>
        <begin position="1"/>
        <end position="24"/>
    </location>
</feature>
<feature type="domain" description="PAS" evidence="10">
    <location>
        <begin position="298"/>
        <end position="368"/>
    </location>
</feature>
<evidence type="ECO:0000256" key="6">
    <source>
        <dbReference type="ARBA" id="ARBA00023015"/>
    </source>
</evidence>
<dbReference type="Gene3D" id="3.30.450.40">
    <property type="match status" value="1"/>
</dbReference>
<dbReference type="PANTHER" id="PTHR43304">
    <property type="entry name" value="PHYTOCHROME-LIKE PROTEIN CPH1"/>
    <property type="match status" value="1"/>
</dbReference>
<keyword evidence="13" id="KW-1185">Reference proteome</keyword>
<accession>A0A1H6FQL0</accession>
<keyword evidence="5" id="KW-0418">Kinase</keyword>
<dbReference type="CDD" id="cd00130">
    <property type="entry name" value="PAS"/>
    <property type="match status" value="3"/>
</dbReference>
<dbReference type="Proteomes" id="UP000199112">
    <property type="component" value="Unassembled WGS sequence"/>
</dbReference>
<protein>
    <recommendedName>
        <fullName evidence="2">histidine kinase</fullName>
        <ecNumber evidence="2">2.7.13.3</ecNumber>
    </recommendedName>
</protein>
<dbReference type="InterPro" id="IPR007050">
    <property type="entry name" value="HTH_bacterioopsin"/>
</dbReference>
<evidence type="ECO:0000313" key="13">
    <source>
        <dbReference type="Proteomes" id="UP000199112"/>
    </source>
</evidence>
<dbReference type="OrthoDB" id="165911at2157"/>
<gene>
    <name evidence="12" type="ORF">SAMN04487967_0620</name>
</gene>
<dbReference type="InterPro" id="IPR001610">
    <property type="entry name" value="PAC"/>
</dbReference>
<reference evidence="13" key="1">
    <citation type="submission" date="2016-10" db="EMBL/GenBank/DDBJ databases">
        <authorList>
            <person name="Varghese N."/>
            <person name="Submissions S."/>
        </authorList>
    </citation>
    <scope>NUCLEOTIDE SEQUENCE [LARGE SCALE GENOMIC DNA]</scope>
    <source>
        <strain evidence="13">CGMCC 1.8981</strain>
    </source>
</reference>
<sequence>MTDSPSNQNSNPAESAPTASDQFPAEFTLDGGQLTSLISDHAVWLLDTERRVVSWNDAAARLMEYDEETALGTAYQSFFPADARKRGKPAQLLERARTDGKAVDDGWRLTGEGNRRWVHEVLATVRNGDVGVAEQPDSTGTAGDEQSTLSGYVVFVNERTQLHERERERTEERAFMKSVFEAQPDIIYAFDARRNLVDWNDRVPEVTRYSTEELEHMGPLEFIAPEHQERIADAISRILEETEAVTIEADLRTKDGERIPYEFNNAQISDADGNILGFTGVGRDVSDRKFRERELRQEKALTESIFEAQPDLLYAYDVAGNLIQWNERYEELTGYEGDELEGMHPLQFIAPPDREHIGDAIDRIMEAGERVSAEGRVMTKQGEYIPYEFNSARITDDRGTVLGFTGIGRNISDRKARERELERLERLNATIRAVDETMVSAETRDEIETAIVEAFEATDAYRFAAICRVDTTGPADHHSWTPQTWAGLTEDSIDDVLSPFVDPLVGDDDETPFETGTVSCYQHLRENDVEEWREPARTHDYGSLAVVPIIASGRSYGLLVVAAAESEAFSEREREVLQEFGGTIGHAINAMTIRRLLYLDTVVELEFESTDRQDICIDLSARANCHLSLEHVLPLTDRMFVYYVTISDVEPDEMKSIADEHDSVSEFRLVDTADGNSHWELVVRGPTITGLLADYGARMRSKVVDEGNSSSVVQVSRDVNIRELVDTITTKYPDTQLVSKRTAERPVETHGDFRNHVERELTTKQQAALEAAYYGGYFEWPTRHSDASEIAEKLGIARQTFHQHLRVAQEKLLSAYFDPNTAAEDEQFA</sequence>
<evidence type="ECO:0000256" key="2">
    <source>
        <dbReference type="ARBA" id="ARBA00012438"/>
    </source>
</evidence>
<dbReference type="SMART" id="SM00086">
    <property type="entry name" value="PAC"/>
    <property type="match status" value="2"/>
</dbReference>
<keyword evidence="3" id="KW-0597">Phosphoprotein</keyword>
<dbReference type="Pfam" id="PF15915">
    <property type="entry name" value="BAT"/>
    <property type="match status" value="1"/>
</dbReference>
<evidence type="ECO:0000313" key="12">
    <source>
        <dbReference type="EMBL" id="SEH12025.1"/>
    </source>
</evidence>
<dbReference type="InterPro" id="IPR013324">
    <property type="entry name" value="RNA_pol_sigma_r3/r4-like"/>
</dbReference>
<dbReference type="PROSITE" id="PS50112">
    <property type="entry name" value="PAS"/>
    <property type="match status" value="2"/>
</dbReference>
<evidence type="ECO:0000256" key="7">
    <source>
        <dbReference type="ARBA" id="ARBA00023163"/>
    </source>
</evidence>
<feature type="domain" description="PAC" evidence="11">
    <location>
        <begin position="371"/>
        <end position="423"/>
    </location>
</feature>
<feature type="compositionally biased region" description="Polar residues" evidence="9">
    <location>
        <begin position="1"/>
        <end position="21"/>
    </location>
</feature>
<organism evidence="12 13">
    <name type="scientific">Natronorubrum sediminis</name>
    <dbReference type="NCBI Taxonomy" id="640943"/>
    <lineage>
        <taxon>Archaea</taxon>
        <taxon>Methanobacteriati</taxon>
        <taxon>Methanobacteriota</taxon>
        <taxon>Stenosarchaea group</taxon>
        <taxon>Halobacteria</taxon>
        <taxon>Halobacteriales</taxon>
        <taxon>Natrialbaceae</taxon>
        <taxon>Natronorubrum</taxon>
    </lineage>
</organism>
<dbReference type="InterPro" id="IPR013767">
    <property type="entry name" value="PAS_fold"/>
</dbReference>